<dbReference type="GO" id="GO:0070695">
    <property type="term" value="C:FHF complex"/>
    <property type="evidence" value="ECO:0007669"/>
    <property type="project" value="TreeGrafter"/>
</dbReference>
<keyword evidence="10" id="KW-1185">Reference proteome</keyword>
<feature type="compositionally biased region" description="Basic and acidic residues" evidence="7">
    <location>
        <begin position="869"/>
        <end position="909"/>
    </location>
</feature>
<dbReference type="GO" id="GO:0008333">
    <property type="term" value="P:endosome to lysosome transport"/>
    <property type="evidence" value="ECO:0007669"/>
    <property type="project" value="TreeGrafter"/>
</dbReference>
<keyword evidence="1" id="KW-0813">Transport</keyword>
<dbReference type="STRING" id="94237.ENSMMOP00000025958"/>
<dbReference type="GO" id="GO:0045022">
    <property type="term" value="P:early endosome to late endosome transport"/>
    <property type="evidence" value="ECO:0007669"/>
    <property type="project" value="TreeGrafter"/>
</dbReference>
<evidence type="ECO:0000256" key="2">
    <source>
        <dbReference type="ARBA" id="ARBA00022927"/>
    </source>
</evidence>
<feature type="region of interest" description="Disordered" evidence="7">
    <location>
        <begin position="1"/>
        <end position="27"/>
    </location>
</feature>
<evidence type="ECO:0000259" key="8">
    <source>
        <dbReference type="Pfam" id="PF19314"/>
    </source>
</evidence>
<evidence type="ECO:0000313" key="10">
    <source>
        <dbReference type="Proteomes" id="UP000261620"/>
    </source>
</evidence>
<dbReference type="PANTHER" id="PTHR21705:SF4">
    <property type="entry name" value="FHF COMPLEX SUBUNIT HOOK-INTERACTING PROTEIN 1B"/>
    <property type="match status" value="1"/>
</dbReference>
<comment type="subunit">
    <text evidence="6">Component of the FTS/Hook/FHIP complex (FHF complex), composed of AKTIP/FTS, FHIP1B, and one or more members of the Hook family of proteins HOOK1, HOOK2, and HOOK3. The FHF complex associates with the homotypic vesicular sorting complex (the HOPS complex).</text>
</comment>
<reference evidence="9" key="2">
    <citation type="submission" date="2025-09" db="UniProtKB">
        <authorList>
            <consortium name="Ensembl"/>
        </authorList>
    </citation>
    <scope>IDENTIFICATION</scope>
</reference>
<dbReference type="GO" id="GO:0007032">
    <property type="term" value="P:endosome organization"/>
    <property type="evidence" value="ECO:0007669"/>
    <property type="project" value="TreeGrafter"/>
</dbReference>
<evidence type="ECO:0000256" key="6">
    <source>
        <dbReference type="ARBA" id="ARBA00046925"/>
    </source>
</evidence>
<dbReference type="Proteomes" id="UP000261620">
    <property type="component" value="Unplaced"/>
</dbReference>
<dbReference type="PANTHER" id="PTHR21705">
    <property type="entry name" value="RAI16 PROTEIN-RELATED"/>
    <property type="match status" value="1"/>
</dbReference>
<dbReference type="Pfam" id="PF19311">
    <property type="entry name" value="KELAA"/>
    <property type="match status" value="1"/>
</dbReference>
<feature type="region of interest" description="Disordered" evidence="7">
    <location>
        <begin position="869"/>
        <end position="910"/>
    </location>
</feature>
<evidence type="ECO:0000256" key="1">
    <source>
        <dbReference type="ARBA" id="ARBA00022448"/>
    </source>
</evidence>
<dbReference type="InterPro" id="IPR019384">
    <property type="entry name" value="FHIP"/>
</dbReference>
<dbReference type="InterPro" id="IPR045668">
    <property type="entry name" value="FHIP_KELAA_motif"/>
</dbReference>
<evidence type="ECO:0000256" key="3">
    <source>
        <dbReference type="ARBA" id="ARBA00024336"/>
    </source>
</evidence>
<evidence type="ECO:0000256" key="7">
    <source>
        <dbReference type="SAM" id="MobiDB-lite"/>
    </source>
</evidence>
<reference evidence="9" key="1">
    <citation type="submission" date="2025-08" db="UniProtKB">
        <authorList>
            <consortium name="Ensembl"/>
        </authorList>
    </citation>
    <scope>IDENTIFICATION</scope>
</reference>
<feature type="region of interest" description="Disordered" evidence="7">
    <location>
        <begin position="583"/>
        <end position="605"/>
    </location>
</feature>
<feature type="region of interest" description="Disordered" evidence="7">
    <location>
        <begin position="502"/>
        <end position="541"/>
    </location>
</feature>
<feature type="compositionally biased region" description="Polar residues" evidence="7">
    <location>
        <begin position="16"/>
        <end position="26"/>
    </location>
</feature>
<dbReference type="Ensembl" id="ENSMMOT00000026398.1">
    <property type="protein sequence ID" value="ENSMMOP00000025958.1"/>
    <property type="gene ID" value="ENSMMOG00000019688.1"/>
</dbReference>
<proteinExistence type="inferred from homology"/>
<feature type="compositionally biased region" description="Gly residues" evidence="7">
    <location>
        <begin position="505"/>
        <end position="514"/>
    </location>
</feature>
<keyword evidence="2" id="KW-0653">Protein transport</keyword>
<dbReference type="GO" id="GO:0015031">
    <property type="term" value="P:protein transport"/>
    <property type="evidence" value="ECO:0007669"/>
    <property type="project" value="UniProtKB-KW"/>
</dbReference>
<dbReference type="Pfam" id="PF19314">
    <property type="entry name" value="DUF5917"/>
    <property type="match status" value="1"/>
</dbReference>
<accession>A0A3Q3X4U4</accession>
<dbReference type="InterPro" id="IPR045669">
    <property type="entry name" value="FHIP_C"/>
</dbReference>
<comment type="similarity">
    <text evidence="3">Belongs to the FHIP family.</text>
</comment>
<comment type="function">
    <text evidence="5">Component of the FTS/Hook/FHIP complex (FHF complex). The FHF complex may function to promote vesicle trafficking and/or fusion via the homotypic vesicular protein sorting complex (the HOPS complex). FHF complex promotes the distribution of AP-4 complex to the perinuclear area of the cell.</text>
</comment>
<protein>
    <recommendedName>
        <fullName evidence="4">FHF complex subunit HOOK-interacting protein 1B</fullName>
    </recommendedName>
</protein>
<dbReference type="Pfam" id="PF10257">
    <property type="entry name" value="RAI16-like"/>
    <property type="match status" value="1"/>
</dbReference>
<evidence type="ECO:0000256" key="4">
    <source>
        <dbReference type="ARBA" id="ARBA00040201"/>
    </source>
</evidence>
<sequence>MSWLSRLNPRGPGSRSGRSATPSSPCTADPETCLMVFQNHWRQVSWVLEQHEPSSSSDDLTAVRNHTDQMLCLLAEERPAESSDGASMPPMGPILEMVVTENILECLVQWHLRRGLDLDSQGALLKLFEMLIGQSQQPLLQHMAVLHPLLRLLGACADPDLGCPPTLENSLVLLLNQVCVSMARQPVVLEMLFRAAPAQQGSTNLLIFSLLVPFIHRDGAIGQQARDALLLVMAASASHESAAHYIAENSYFCPVLATGLSALYSSLPRKIEVRGDDWHALRREDWMSVSSLVLFMNSLEFCNAVVQVAHPLVRSQLLDYLHNGFLIPVMGPALHKSSVDEMIASTAYLDLFLRSVSETSLLKTFLRFILLHRHDNDTILDTLQTRISSNSRLCMVSLSLFRTLLSLNCEDIMLQLILRYLLPCTHVMLSQRRAIRETDLYGKSADKFLSLIPECCRHNTSPSAERDEDGAFWGKVINSPSTEAQTPPRPSTPSRLAFFIRQQSSGGGSGGGGPSTPTSMEPLHSGPSVSHPLSPDSPMHQQQAHIECLDWDSGYLEYLKDARRGIELCSWSCRDWSAPYDGENPSPNSLLPPPPPPASNPSMAMFPEHFSLQKGGSSNTPPGQPRAAIVAAARSEWSSSERDSGEWDVTIGKNSCISLTPRSKKRSLQREEVLSKPLPHCTPSSLSSVTPLLTSHPVLSSTPRIPTSPKTVRYQAMYNGTMGQGDRCSDSRDRGLEVKKVKRDLGEPQYLDENANQNGSLVTCLSQSCNAVPQSIFSDSEMNDSKPLCSNQIPPPHSQPMSDTKLLTNDTLNSLSTSSDLPETNQAQQSVESLIRELLEQAPGEPQLTGDSNGQGISIEAFRQELSELEDRVKERSREASQQEEPARESLSAERQDDEKQLSDTKGEEPVVGFCSPAMPLNQTTSQPYTGPFMVVLFAKLENMLQNSLYVNILLTGIVAQLACYPQPLIRSFLLNTNMVFQPSVKSLIQVLGSVKNRIEAFAASHDDFPAMLKKAQQYLVARGKVDWTDLPAAVPPLRHSDSLVKSRKPSLGDLILRHTNSPTRARHAAQLALAHVRDGGQSLHSALFRGSGGGGASSLEKQAEALRVKNAVYCAVIFCEFLKELAALAQEHAVSLPFPHSQGAEE</sequence>
<feature type="compositionally biased region" description="Pro residues" evidence="7">
    <location>
        <begin position="590"/>
        <end position="599"/>
    </location>
</feature>
<feature type="domain" description="FHF complex subunit HOOK-interacting protein C-terminal" evidence="8">
    <location>
        <begin position="930"/>
        <end position="1022"/>
    </location>
</feature>
<evidence type="ECO:0000313" key="9">
    <source>
        <dbReference type="Ensembl" id="ENSMMOP00000025958.1"/>
    </source>
</evidence>
<name>A0A3Q3X4U4_MOLML</name>
<dbReference type="OMA" id="QQTHTEC"/>
<organism evidence="9 10">
    <name type="scientific">Mola mola</name>
    <name type="common">Ocean sunfish</name>
    <name type="synonym">Tetraodon mola</name>
    <dbReference type="NCBI Taxonomy" id="94237"/>
    <lineage>
        <taxon>Eukaryota</taxon>
        <taxon>Metazoa</taxon>
        <taxon>Chordata</taxon>
        <taxon>Craniata</taxon>
        <taxon>Vertebrata</taxon>
        <taxon>Euteleostomi</taxon>
        <taxon>Actinopterygii</taxon>
        <taxon>Neopterygii</taxon>
        <taxon>Teleostei</taxon>
        <taxon>Neoteleostei</taxon>
        <taxon>Acanthomorphata</taxon>
        <taxon>Eupercaria</taxon>
        <taxon>Tetraodontiformes</taxon>
        <taxon>Molidae</taxon>
        <taxon>Mola</taxon>
    </lineage>
</organism>
<dbReference type="GO" id="GO:0007040">
    <property type="term" value="P:lysosome organization"/>
    <property type="evidence" value="ECO:0007669"/>
    <property type="project" value="TreeGrafter"/>
</dbReference>
<feature type="region of interest" description="Disordered" evidence="7">
    <location>
        <begin position="777"/>
        <end position="805"/>
    </location>
</feature>
<dbReference type="AlphaFoldDB" id="A0A3Q3X4U4"/>
<evidence type="ECO:0000256" key="5">
    <source>
        <dbReference type="ARBA" id="ARBA00046048"/>
    </source>
</evidence>